<dbReference type="PANTHER" id="PTHR10745:SF8">
    <property type="entry name" value="DNA POLYMERASE SUBUNIT GAMMA-2, MITOCHONDRIAL"/>
    <property type="match status" value="1"/>
</dbReference>
<protein>
    <recommendedName>
        <fullName evidence="11">Glycine--tRNA ligase</fullName>
    </recommendedName>
</protein>
<accession>A0A7S1NR46</accession>
<dbReference type="CDD" id="cd00071">
    <property type="entry name" value="GMPK"/>
    <property type="match status" value="1"/>
</dbReference>
<gene>
    <name evidence="10" type="ORF">EGYM00392_LOCUS47001</name>
</gene>
<name>A0A7S1NR46_9EUGL</name>
<keyword evidence="6" id="KW-0030">Aminoacyl-tRNA synthetase</keyword>
<evidence type="ECO:0000256" key="6">
    <source>
        <dbReference type="ARBA" id="ARBA00023146"/>
    </source>
</evidence>
<evidence type="ECO:0000256" key="5">
    <source>
        <dbReference type="ARBA" id="ARBA00022917"/>
    </source>
</evidence>
<dbReference type="SUPFAM" id="SSF55681">
    <property type="entry name" value="Class II aaRS and biotin synthetases"/>
    <property type="match status" value="1"/>
</dbReference>
<keyword evidence="4" id="KW-0067">ATP-binding</keyword>
<dbReference type="Gene3D" id="3.40.50.800">
    <property type="entry name" value="Anticodon-binding domain"/>
    <property type="match status" value="1"/>
</dbReference>
<dbReference type="InterPro" id="IPR033731">
    <property type="entry name" value="GlyRS-like_core"/>
</dbReference>
<dbReference type="InterPro" id="IPR020590">
    <property type="entry name" value="Guanylate_kinase_CS"/>
</dbReference>
<evidence type="ECO:0000313" key="10">
    <source>
        <dbReference type="EMBL" id="CAD9035847.1"/>
    </source>
</evidence>
<dbReference type="PROSITE" id="PS00856">
    <property type="entry name" value="GUANYLATE_KINASE_1"/>
    <property type="match status" value="1"/>
</dbReference>
<dbReference type="GO" id="GO:0006264">
    <property type="term" value="P:mitochondrial DNA replication"/>
    <property type="evidence" value="ECO:0007669"/>
    <property type="project" value="TreeGrafter"/>
</dbReference>
<evidence type="ECO:0000256" key="7">
    <source>
        <dbReference type="SAM" id="Coils"/>
    </source>
</evidence>
<reference evidence="10" key="1">
    <citation type="submission" date="2021-01" db="EMBL/GenBank/DDBJ databases">
        <authorList>
            <person name="Corre E."/>
            <person name="Pelletier E."/>
            <person name="Niang G."/>
            <person name="Scheremetjew M."/>
            <person name="Finn R."/>
            <person name="Kale V."/>
            <person name="Holt S."/>
            <person name="Cochrane G."/>
            <person name="Meng A."/>
            <person name="Brown T."/>
            <person name="Cohen L."/>
        </authorList>
    </citation>
    <scope>NUCLEOTIDE SEQUENCE</scope>
    <source>
        <strain evidence="10">NIES-381</strain>
    </source>
</reference>
<dbReference type="FunFam" id="3.30.63.10:FF:000002">
    <property type="entry name" value="Guanylate kinase 1"/>
    <property type="match status" value="1"/>
</dbReference>
<evidence type="ECO:0000256" key="4">
    <source>
        <dbReference type="ARBA" id="ARBA00022840"/>
    </source>
</evidence>
<dbReference type="InterPro" id="IPR002314">
    <property type="entry name" value="aa-tRNA-synt_IIb"/>
</dbReference>
<dbReference type="Gene3D" id="3.30.63.10">
    <property type="entry name" value="Guanylate Kinase phosphate binding domain"/>
    <property type="match status" value="1"/>
</dbReference>
<dbReference type="Gene3D" id="3.30.930.10">
    <property type="entry name" value="Bira Bifunctional Protein, Domain 2"/>
    <property type="match status" value="1"/>
</dbReference>
<dbReference type="GO" id="GO:0005524">
    <property type="term" value="F:ATP binding"/>
    <property type="evidence" value="ECO:0007669"/>
    <property type="project" value="UniProtKB-KW"/>
</dbReference>
<dbReference type="CDD" id="cd00774">
    <property type="entry name" value="GlyRS-like_core"/>
    <property type="match status" value="1"/>
</dbReference>
<dbReference type="Pfam" id="PF00587">
    <property type="entry name" value="tRNA-synt_2b"/>
    <property type="match status" value="1"/>
</dbReference>
<dbReference type="Pfam" id="PF00625">
    <property type="entry name" value="Guanylate_kin"/>
    <property type="match status" value="1"/>
</dbReference>
<evidence type="ECO:0008006" key="11">
    <source>
        <dbReference type="Google" id="ProtNLM"/>
    </source>
</evidence>
<dbReference type="Gene3D" id="3.40.50.300">
    <property type="entry name" value="P-loop containing nucleotide triphosphate hydrolases"/>
    <property type="match status" value="1"/>
</dbReference>
<keyword evidence="7" id="KW-0175">Coiled coil</keyword>
<dbReference type="InterPro" id="IPR004154">
    <property type="entry name" value="Anticodon-bd"/>
</dbReference>
<organism evidence="10">
    <name type="scientific">Eutreptiella gymnastica</name>
    <dbReference type="NCBI Taxonomy" id="73025"/>
    <lineage>
        <taxon>Eukaryota</taxon>
        <taxon>Discoba</taxon>
        <taxon>Euglenozoa</taxon>
        <taxon>Euglenida</taxon>
        <taxon>Spirocuta</taxon>
        <taxon>Euglenophyceae</taxon>
        <taxon>Eutreptiales</taxon>
        <taxon>Eutreptiaceae</taxon>
        <taxon>Eutreptiella</taxon>
    </lineage>
</organism>
<dbReference type="PANTHER" id="PTHR10745">
    <property type="entry name" value="GLYCYL-TRNA SYNTHETASE/DNA POLYMERASE SUBUNIT GAMMA-2"/>
    <property type="match status" value="1"/>
</dbReference>
<dbReference type="InterPro" id="IPR017665">
    <property type="entry name" value="Guanylate_kinase"/>
</dbReference>
<dbReference type="EMBL" id="HBGA01127138">
    <property type="protein sequence ID" value="CAD9035847.1"/>
    <property type="molecule type" value="Transcribed_RNA"/>
</dbReference>
<dbReference type="InterPro" id="IPR036621">
    <property type="entry name" value="Anticodon-bd_dom_sf"/>
</dbReference>
<dbReference type="InterPro" id="IPR008145">
    <property type="entry name" value="GK/Ca_channel_bsu"/>
</dbReference>
<keyword evidence="2" id="KW-0436">Ligase</keyword>
<feature type="domain" description="Guanylate kinase-like" evidence="8">
    <location>
        <begin position="172"/>
        <end position="357"/>
    </location>
</feature>
<dbReference type="NCBIfam" id="NF003211">
    <property type="entry name" value="PRK04173.1"/>
    <property type="match status" value="1"/>
</dbReference>
<dbReference type="NCBIfam" id="TIGR00389">
    <property type="entry name" value="glyS_dimeric"/>
    <property type="match status" value="1"/>
</dbReference>
<dbReference type="GO" id="GO:0004385">
    <property type="term" value="F:GMP kinase activity"/>
    <property type="evidence" value="ECO:0007669"/>
    <property type="project" value="InterPro"/>
</dbReference>
<proteinExistence type="inferred from homology"/>
<dbReference type="NCBIfam" id="TIGR03263">
    <property type="entry name" value="guanyl_kin"/>
    <property type="match status" value="1"/>
</dbReference>
<dbReference type="GO" id="GO:0005739">
    <property type="term" value="C:mitochondrion"/>
    <property type="evidence" value="ECO:0007669"/>
    <property type="project" value="TreeGrafter"/>
</dbReference>
<evidence type="ECO:0000256" key="3">
    <source>
        <dbReference type="ARBA" id="ARBA00022741"/>
    </source>
</evidence>
<keyword evidence="5" id="KW-0648">Protein biosynthesis</keyword>
<feature type="coiled-coil region" evidence="7">
    <location>
        <begin position="303"/>
        <end position="330"/>
    </location>
</feature>
<dbReference type="GO" id="GO:0006426">
    <property type="term" value="P:glycyl-tRNA aminoacylation"/>
    <property type="evidence" value="ECO:0007669"/>
    <property type="project" value="InterPro"/>
</dbReference>
<dbReference type="SMART" id="SM00072">
    <property type="entry name" value="GuKc"/>
    <property type="match status" value="1"/>
</dbReference>
<dbReference type="InterPro" id="IPR045864">
    <property type="entry name" value="aa-tRNA-synth_II/BPL/LPL"/>
</dbReference>
<dbReference type="InterPro" id="IPR027417">
    <property type="entry name" value="P-loop_NTPase"/>
</dbReference>
<evidence type="ECO:0000259" key="8">
    <source>
        <dbReference type="PROSITE" id="PS50052"/>
    </source>
</evidence>
<sequence length="898" mass="99844">MVYGGSQFYGTQANVHANARSSMPTYMALITIGFCAGALGSMYSSGPSSLWVATSAPALQTPTSSIAMPVMRSPAHHSGAWHSHVQPGQPIVVTGSTLQATRNSLTHVASTDNGTSLSALAALLMVPATLAMWWSRTRASPAYSPLHEVHMASVEARQDVDVETRVGPTPKHSVVVVTGPSGVGKNYVLRTLSDRYGGRYSFSVSHTTRKPRPGELDGTDYHFVSHEEFQELAQADAFVEQTHFCGNNYGTSFMAIERASQDSTCCLLDLDLQGAVNLKQRLPEAFLIYIAPPSMKVLEQRLRGRESETEEQIEARLERAKEDMRLFHTQHKALFDAVIVNGTDEEPSVSAVEDLHTLVYRQGMPASRNAFLPQDWSAESFIAMAAATAEKSDAVKEAYGKMTMDDLVSLCKRRGFVFQSGDIYGGNAGFYDYGPLGAELKRELKAAWWRTFVQQRDDMVGLDSAIIGLPRMWEASGHVGGFSDPMVDCKESKQRFRADQILCAPVIDATGKELGWVMAMDDATAEEKMKKAAGQLLKKAGGEKPFEPLNIRDLTEIPEEDIAKVPSPATGNVNTLTPPRDFNLMFQTNVGPVVADSSVAYLRPETAQGIFTNFKNVVDTSRVKVPFGIAQIGKAFRNEITPRNFIFRSREFEQMEIEYFIREDDWKECHQQWLDHMREFLLHCGLRPELIGTEVHADEKLAHYARACTDLTFTFPFGEQELLGVAARGAYDLGQHAEFSGKKLEYTEQKEKFVPHVIEPSLGVDRLFLAVMASAYCEDEVDGEKRTVLKFAPSIAPIKCLVLPLVKNKEPIMNAATALYKKLQQRWNVTFDQTGAIGRRYRRGDEAGVPFCITIDFESIEEGPLQGTYTIRDRDTCEQQRMTEEQLMAYLTEKINGY</sequence>
<dbReference type="Pfam" id="PF03129">
    <property type="entry name" value="HGTP_anticodon"/>
    <property type="match status" value="1"/>
</dbReference>
<dbReference type="SUPFAM" id="SSF52954">
    <property type="entry name" value="Class II aaRS ABD-related"/>
    <property type="match status" value="1"/>
</dbReference>
<comment type="similarity">
    <text evidence="1">Belongs to the class-II aminoacyl-tRNA synthetase family.</text>
</comment>
<dbReference type="InterPro" id="IPR002315">
    <property type="entry name" value="tRNA-synt_gly"/>
</dbReference>
<dbReference type="PROSITE" id="PS50052">
    <property type="entry name" value="GUANYLATE_KINASE_2"/>
    <property type="match status" value="1"/>
</dbReference>
<dbReference type="AlphaFoldDB" id="A0A7S1NR46"/>
<dbReference type="SUPFAM" id="SSF52540">
    <property type="entry name" value="P-loop containing nucleoside triphosphate hydrolases"/>
    <property type="match status" value="1"/>
</dbReference>
<evidence type="ECO:0000256" key="1">
    <source>
        <dbReference type="ARBA" id="ARBA00008226"/>
    </source>
</evidence>
<dbReference type="PRINTS" id="PR01043">
    <property type="entry name" value="TRNASYNTHGLY"/>
</dbReference>
<dbReference type="GO" id="GO:0004820">
    <property type="term" value="F:glycine-tRNA ligase activity"/>
    <property type="evidence" value="ECO:0007669"/>
    <property type="project" value="InterPro"/>
</dbReference>
<dbReference type="InterPro" id="IPR006195">
    <property type="entry name" value="aa-tRNA-synth_II"/>
</dbReference>
<dbReference type="InterPro" id="IPR008144">
    <property type="entry name" value="Guanylate_kin-like_dom"/>
</dbReference>
<keyword evidence="3" id="KW-0547">Nucleotide-binding</keyword>
<evidence type="ECO:0000259" key="9">
    <source>
        <dbReference type="PROSITE" id="PS50862"/>
    </source>
</evidence>
<feature type="domain" description="Aminoacyl-transfer RNA synthetases class-II family profile" evidence="9">
    <location>
        <begin position="527"/>
        <end position="793"/>
    </location>
</feature>
<evidence type="ECO:0000256" key="2">
    <source>
        <dbReference type="ARBA" id="ARBA00022598"/>
    </source>
</evidence>
<dbReference type="PROSITE" id="PS50862">
    <property type="entry name" value="AA_TRNA_LIGASE_II"/>
    <property type="match status" value="1"/>
</dbReference>
<dbReference type="InterPro" id="IPR027031">
    <property type="entry name" value="Gly-tRNA_synthase/POLG2"/>
</dbReference>